<feature type="domain" description="LamG-like jellyroll fold" evidence="3">
    <location>
        <begin position="236"/>
        <end position="366"/>
    </location>
</feature>
<dbReference type="InterPro" id="IPR013320">
    <property type="entry name" value="ConA-like_dom_sf"/>
</dbReference>
<dbReference type="Pfam" id="PF13385">
    <property type="entry name" value="Laminin_G_3"/>
    <property type="match status" value="1"/>
</dbReference>
<accession>A0A7I0HN33</accession>
<evidence type="ECO:0000313" key="5">
    <source>
        <dbReference type="EMBL" id="TGL03155.1"/>
    </source>
</evidence>
<sequence>MERLIGTNPLYSCSKMKKQICDQIYFFAQVSKLTKTILFFLFFILNCNPSDLQNPNDVYSREFNETQILACILKGKDCLPCPGNTYLSYPQNTYLLGQNFPVSIKTNLCGQISSCKVSPALPTGLMLQNDTCEISGSPTTISSYTDYSFTATTSSGETNTNLQIGVEIGSLVHLRFMNGSFENSGIQPLTLTAGASLTIITGYEGDTNGAIHLNSTDISSQIGGDSMLPSGTLPRTICIWLKPDALLGSGVQELIFSYGTLFSNACGFGLQNTAGVTGLYFTRANFSAKQTYAPPAGVWTHICIVFDGTNSFFYVNGSFLGTPATTGSGAVDTILQRITFGSWGGGYPYHGGIDGFRVFGSALSATSVNQVYLGSPILGP</sequence>
<evidence type="ECO:0000256" key="2">
    <source>
        <dbReference type="ARBA" id="ARBA00023157"/>
    </source>
</evidence>
<dbReference type="InterPro" id="IPR006558">
    <property type="entry name" value="LamG-like"/>
</dbReference>
<dbReference type="EMBL" id="RQFD01000016">
    <property type="protein sequence ID" value="TGK46976.1"/>
    <property type="molecule type" value="Genomic_DNA"/>
</dbReference>
<evidence type="ECO:0000313" key="6">
    <source>
        <dbReference type="Proteomes" id="UP000297617"/>
    </source>
</evidence>
<keyword evidence="2" id="KW-1015">Disulfide bond</keyword>
<dbReference type="Pfam" id="PF05345">
    <property type="entry name" value="He_PIG"/>
    <property type="match status" value="1"/>
</dbReference>
<gene>
    <name evidence="4" type="ORF">EHQ10_16690</name>
    <name evidence="5" type="ORF">EHQ43_15255</name>
</gene>
<proteinExistence type="predicted"/>
<evidence type="ECO:0000259" key="3">
    <source>
        <dbReference type="SMART" id="SM00560"/>
    </source>
</evidence>
<dbReference type="InterPro" id="IPR013783">
    <property type="entry name" value="Ig-like_fold"/>
</dbReference>
<dbReference type="EMBL" id="RQFT01000012">
    <property type="protein sequence ID" value="TGL03155.1"/>
    <property type="molecule type" value="Genomic_DNA"/>
</dbReference>
<reference evidence="4" key="1">
    <citation type="submission" date="2018-10" db="EMBL/GenBank/DDBJ databases">
        <authorList>
            <person name="Vincent A.T."/>
            <person name="Schiettekatte O."/>
            <person name="Bourhy P."/>
            <person name="Veyrier F.J."/>
            <person name="Picardeau M."/>
        </authorList>
    </citation>
    <scope>NUCLEOTIDE SEQUENCE</scope>
    <source>
        <strain evidence="4">201800295</strain>
    </source>
</reference>
<dbReference type="Proteomes" id="UP000297641">
    <property type="component" value="Unassembled WGS sequence"/>
</dbReference>
<evidence type="ECO:0000256" key="1">
    <source>
        <dbReference type="ARBA" id="ARBA00022729"/>
    </source>
</evidence>
<dbReference type="SMART" id="SM00560">
    <property type="entry name" value="LamGL"/>
    <property type="match status" value="1"/>
</dbReference>
<keyword evidence="1" id="KW-0732">Signal</keyword>
<comment type="caution">
    <text evidence="5">The sequence shown here is derived from an EMBL/GenBank/DDBJ whole genome shotgun (WGS) entry which is preliminary data.</text>
</comment>
<dbReference type="AlphaFoldDB" id="A0A7I0HN33"/>
<reference evidence="5 7" key="2">
    <citation type="journal article" date="2019" name="PLoS Negl. Trop. Dis.">
        <title>Revisiting the worldwide diversity of Leptospira species in the environment.</title>
        <authorList>
            <person name="Vincent A.T."/>
            <person name="Schiettekatte O."/>
            <person name="Bourhy P."/>
            <person name="Veyrier F.J."/>
            <person name="Picardeau M."/>
        </authorList>
    </citation>
    <scope>NUCLEOTIDE SEQUENCE [LARGE SCALE GENOMIC DNA]</scope>
    <source>
        <strain evidence="5 7">201800273</strain>
        <strain evidence="4">201800295</strain>
    </source>
</reference>
<protein>
    <submittedName>
        <fullName evidence="5">LamG domain-containing protein</fullName>
    </submittedName>
</protein>
<dbReference type="SUPFAM" id="SSF49899">
    <property type="entry name" value="Concanavalin A-like lectins/glucanases"/>
    <property type="match status" value="1"/>
</dbReference>
<keyword evidence="6" id="KW-1185">Reference proteome</keyword>
<name>A0A7I0HN33_9LEPT</name>
<evidence type="ECO:0000313" key="4">
    <source>
        <dbReference type="EMBL" id="TGK46976.1"/>
    </source>
</evidence>
<dbReference type="Gene3D" id="2.60.120.200">
    <property type="match status" value="1"/>
</dbReference>
<organism evidence="5 7">
    <name type="scientific">Leptospira bouyouniensis</name>
    <dbReference type="NCBI Taxonomy" id="2484911"/>
    <lineage>
        <taxon>Bacteria</taxon>
        <taxon>Pseudomonadati</taxon>
        <taxon>Spirochaetota</taxon>
        <taxon>Spirochaetia</taxon>
        <taxon>Leptospirales</taxon>
        <taxon>Leptospiraceae</taxon>
        <taxon>Leptospira</taxon>
    </lineage>
</organism>
<dbReference type="Proteomes" id="UP000297617">
    <property type="component" value="Unassembled WGS sequence"/>
</dbReference>
<evidence type="ECO:0000313" key="7">
    <source>
        <dbReference type="Proteomes" id="UP000297641"/>
    </source>
</evidence>
<dbReference type="Gene3D" id="2.60.40.10">
    <property type="entry name" value="Immunoglobulins"/>
    <property type="match status" value="1"/>
</dbReference>